<evidence type="ECO:0000256" key="1">
    <source>
        <dbReference type="SAM" id="Phobius"/>
    </source>
</evidence>
<evidence type="ECO:0000313" key="2">
    <source>
        <dbReference type="EMBL" id="KAK7114342.1"/>
    </source>
</evidence>
<name>A0AAN9BZA4_9CAEN</name>
<evidence type="ECO:0000313" key="3">
    <source>
        <dbReference type="Proteomes" id="UP001374579"/>
    </source>
</evidence>
<feature type="transmembrane region" description="Helical" evidence="1">
    <location>
        <begin position="37"/>
        <end position="56"/>
    </location>
</feature>
<sequence>MVEIQLDGSGFNPSYSFTPILCWLAFGFCQKATAMQFHFAVVGLTVLLFVLMTFALSSQQEGGEIVQGLDPNDAHRYLPRRERSTPWSRVNYRGAGSGYAKTLLSRQKSRSWSYGRHCWG</sequence>
<accession>A0AAN9BZA4</accession>
<dbReference type="Proteomes" id="UP001374579">
    <property type="component" value="Unassembled WGS sequence"/>
</dbReference>
<proteinExistence type="predicted"/>
<keyword evidence="3" id="KW-1185">Reference proteome</keyword>
<comment type="caution">
    <text evidence="2">The sequence shown here is derived from an EMBL/GenBank/DDBJ whole genome shotgun (WGS) entry which is preliminary data.</text>
</comment>
<keyword evidence="1" id="KW-0472">Membrane</keyword>
<dbReference type="AlphaFoldDB" id="A0AAN9BZA4"/>
<gene>
    <name evidence="2" type="ORF">V1264_000417</name>
</gene>
<dbReference type="EMBL" id="JBAMIC010000001">
    <property type="protein sequence ID" value="KAK7114342.1"/>
    <property type="molecule type" value="Genomic_DNA"/>
</dbReference>
<keyword evidence="1" id="KW-1133">Transmembrane helix</keyword>
<organism evidence="2 3">
    <name type="scientific">Littorina saxatilis</name>
    <dbReference type="NCBI Taxonomy" id="31220"/>
    <lineage>
        <taxon>Eukaryota</taxon>
        <taxon>Metazoa</taxon>
        <taxon>Spiralia</taxon>
        <taxon>Lophotrochozoa</taxon>
        <taxon>Mollusca</taxon>
        <taxon>Gastropoda</taxon>
        <taxon>Caenogastropoda</taxon>
        <taxon>Littorinimorpha</taxon>
        <taxon>Littorinoidea</taxon>
        <taxon>Littorinidae</taxon>
        <taxon>Littorina</taxon>
    </lineage>
</organism>
<keyword evidence="1" id="KW-0812">Transmembrane</keyword>
<protein>
    <submittedName>
        <fullName evidence="2">Uncharacterized protein</fullName>
    </submittedName>
</protein>
<reference evidence="2 3" key="1">
    <citation type="submission" date="2024-02" db="EMBL/GenBank/DDBJ databases">
        <title>Chromosome-scale genome assembly of the rough periwinkle Littorina saxatilis.</title>
        <authorList>
            <person name="De Jode A."/>
            <person name="Faria R."/>
            <person name="Formenti G."/>
            <person name="Sims Y."/>
            <person name="Smith T.P."/>
            <person name="Tracey A."/>
            <person name="Wood J.M.D."/>
            <person name="Zagrodzka Z.B."/>
            <person name="Johannesson K."/>
            <person name="Butlin R.K."/>
            <person name="Leder E.H."/>
        </authorList>
    </citation>
    <scope>NUCLEOTIDE SEQUENCE [LARGE SCALE GENOMIC DNA]</scope>
    <source>
        <strain evidence="2">Snail1</strain>
        <tissue evidence="2">Muscle</tissue>
    </source>
</reference>